<feature type="domain" description="Glycosyltransferase 2-like" evidence="1">
    <location>
        <begin position="21"/>
        <end position="125"/>
    </location>
</feature>
<dbReference type="Gene3D" id="3.90.550.10">
    <property type="entry name" value="Spore Coat Polysaccharide Biosynthesis Protein SpsA, Chain A"/>
    <property type="match status" value="1"/>
</dbReference>
<organism evidence="2 3">
    <name type="scientific">Shewanella inventionis</name>
    <dbReference type="NCBI Taxonomy" id="1738770"/>
    <lineage>
        <taxon>Bacteria</taxon>
        <taxon>Pseudomonadati</taxon>
        <taxon>Pseudomonadota</taxon>
        <taxon>Gammaproteobacteria</taxon>
        <taxon>Alteromonadales</taxon>
        <taxon>Shewanellaceae</taxon>
        <taxon>Shewanella</taxon>
    </lineage>
</organism>
<proteinExistence type="predicted"/>
<dbReference type="RefSeq" id="WP_188741199.1">
    <property type="nucleotide sequence ID" value="NZ_BMII01000071.1"/>
</dbReference>
<evidence type="ECO:0000313" key="2">
    <source>
        <dbReference type="EMBL" id="GGB77188.1"/>
    </source>
</evidence>
<reference evidence="3" key="1">
    <citation type="journal article" date="2019" name="Int. J. Syst. Evol. Microbiol.">
        <title>The Global Catalogue of Microorganisms (GCM) 10K type strain sequencing project: providing services to taxonomists for standard genome sequencing and annotation.</title>
        <authorList>
            <consortium name="The Broad Institute Genomics Platform"/>
            <consortium name="The Broad Institute Genome Sequencing Center for Infectious Disease"/>
            <person name="Wu L."/>
            <person name="Ma J."/>
        </authorList>
    </citation>
    <scope>NUCLEOTIDE SEQUENCE [LARGE SCALE GENOMIC DNA]</scope>
    <source>
        <strain evidence="3">CGMCC 1.15339</strain>
    </source>
</reference>
<evidence type="ECO:0000259" key="1">
    <source>
        <dbReference type="Pfam" id="PF00535"/>
    </source>
</evidence>
<dbReference type="EMBL" id="BMII01000071">
    <property type="protein sequence ID" value="GGB77188.1"/>
    <property type="molecule type" value="Genomic_DNA"/>
</dbReference>
<dbReference type="SUPFAM" id="SSF53448">
    <property type="entry name" value="Nucleotide-diphospho-sugar transferases"/>
    <property type="match status" value="1"/>
</dbReference>
<evidence type="ECO:0000313" key="3">
    <source>
        <dbReference type="Proteomes" id="UP000617555"/>
    </source>
</evidence>
<dbReference type="InterPro" id="IPR001173">
    <property type="entry name" value="Glyco_trans_2-like"/>
</dbReference>
<gene>
    <name evidence="2" type="ORF">GCM10011607_41740</name>
</gene>
<sequence length="278" mass="30389">MEVVALMASMPRFDSLMNVSLPSIANQTRPPERIVLVTDRVALTESEQSDITTAVSPIPVTFLINERCQGAAGSWNTGLAYINECHPKCYVAILDDDDYWLTNHLELCLTHSQRGAASLLLSGISVIKEGHAVANNIPNNLKQSDFLVGNPGWQGSNTFAQCQLLIDAGGFSDGLVSSNDKDLAIRVLAITNIKIEYTLAVTVCWNLGMHSTALSARGSRQKLLGCAQFILLHGHRMTQPQKEQYFERISSLFAISEQVIVNEMNTNKDIRIAAGSLS</sequence>
<dbReference type="Proteomes" id="UP000617555">
    <property type="component" value="Unassembled WGS sequence"/>
</dbReference>
<accession>A0ABQ1JTN5</accession>
<name>A0ABQ1JTN5_9GAMM</name>
<keyword evidence="3" id="KW-1185">Reference proteome</keyword>
<protein>
    <recommendedName>
        <fullName evidence="1">Glycosyltransferase 2-like domain-containing protein</fullName>
    </recommendedName>
</protein>
<dbReference type="InterPro" id="IPR029044">
    <property type="entry name" value="Nucleotide-diphossugar_trans"/>
</dbReference>
<dbReference type="CDD" id="cd00761">
    <property type="entry name" value="Glyco_tranf_GTA_type"/>
    <property type="match status" value="1"/>
</dbReference>
<comment type="caution">
    <text evidence="2">The sequence shown here is derived from an EMBL/GenBank/DDBJ whole genome shotgun (WGS) entry which is preliminary data.</text>
</comment>
<dbReference type="Pfam" id="PF00535">
    <property type="entry name" value="Glycos_transf_2"/>
    <property type="match status" value="1"/>
</dbReference>